<protein>
    <submittedName>
        <fullName evidence="1">Uncharacterized protein</fullName>
    </submittedName>
</protein>
<dbReference type="EMBL" id="ML170161">
    <property type="protein sequence ID" value="TDL26703.1"/>
    <property type="molecule type" value="Genomic_DNA"/>
</dbReference>
<dbReference type="OrthoDB" id="3139566at2759"/>
<dbReference type="SUPFAM" id="SSF52047">
    <property type="entry name" value="RNI-like"/>
    <property type="match status" value="1"/>
</dbReference>
<dbReference type="Gene3D" id="1.20.1280.50">
    <property type="match status" value="1"/>
</dbReference>
<organism evidence="1 2">
    <name type="scientific">Rickenella mellea</name>
    <dbReference type="NCBI Taxonomy" id="50990"/>
    <lineage>
        <taxon>Eukaryota</taxon>
        <taxon>Fungi</taxon>
        <taxon>Dikarya</taxon>
        <taxon>Basidiomycota</taxon>
        <taxon>Agaricomycotina</taxon>
        <taxon>Agaricomycetes</taxon>
        <taxon>Hymenochaetales</taxon>
        <taxon>Rickenellaceae</taxon>
        <taxon>Rickenella</taxon>
    </lineage>
</organism>
<dbReference type="Gene3D" id="3.80.10.10">
    <property type="entry name" value="Ribonuclease Inhibitor"/>
    <property type="match status" value="1"/>
</dbReference>
<dbReference type="Proteomes" id="UP000294933">
    <property type="component" value="Unassembled WGS sequence"/>
</dbReference>
<evidence type="ECO:0000313" key="2">
    <source>
        <dbReference type="Proteomes" id="UP000294933"/>
    </source>
</evidence>
<dbReference type="InterPro" id="IPR032675">
    <property type="entry name" value="LRR_dom_sf"/>
</dbReference>
<evidence type="ECO:0000313" key="1">
    <source>
        <dbReference type="EMBL" id="TDL26703.1"/>
    </source>
</evidence>
<name>A0A4Y7QG91_9AGAM</name>
<accession>A0A4Y7QG91</accession>
<reference evidence="1 2" key="1">
    <citation type="submission" date="2018-06" db="EMBL/GenBank/DDBJ databases">
        <title>A transcriptomic atlas of mushroom development highlights an independent origin of complex multicellularity.</title>
        <authorList>
            <consortium name="DOE Joint Genome Institute"/>
            <person name="Krizsan K."/>
            <person name="Almasi E."/>
            <person name="Merenyi Z."/>
            <person name="Sahu N."/>
            <person name="Viragh M."/>
            <person name="Koszo T."/>
            <person name="Mondo S."/>
            <person name="Kiss B."/>
            <person name="Balint B."/>
            <person name="Kues U."/>
            <person name="Barry K."/>
            <person name="Hegedus J.C."/>
            <person name="Henrissat B."/>
            <person name="Johnson J."/>
            <person name="Lipzen A."/>
            <person name="Ohm R."/>
            <person name="Nagy I."/>
            <person name="Pangilinan J."/>
            <person name="Yan J."/>
            <person name="Xiong Y."/>
            <person name="Grigoriev I.V."/>
            <person name="Hibbett D.S."/>
            <person name="Nagy L.G."/>
        </authorList>
    </citation>
    <scope>NUCLEOTIDE SEQUENCE [LARGE SCALE GENOMIC DNA]</scope>
    <source>
        <strain evidence="1 2">SZMC22713</strain>
    </source>
</reference>
<sequence>MFLGALLMTTKPPTKSSVPILMTVNRLFPEVLLEIFMRCLPAEQLPRPGPKDMPLLFGSVCRTWRDVAWNNPRLWTGLALSTVDLQKIDIESLQRWLGRSGSSPLEICIGVKDNTWKSTDKFNPAESWAHRAGEIVDVLMPFSNRLKTLGVTATIQSAMEITRLLANGTPLLGKLSIKIGPRVGNKDPLVLDLSSSTQLRSLLISGAKIKPFHHDVVFQHIRKLSLDSFRESSLSMDEWLTLLGNCPHIEKFKFALDNNKPLTPSDVHHTCYSLTEFRLQTDRKSIDPGPALDRLTLPALCKLEISIEGARKLDSWPHIALLLNRSDSPLTDLKIKGTPMKHGDFLNCLHNAPRLRNLSVFKIPFPSEIIQAMNPRNAVEKNTDCLCPDLEGIYISHCDDFHWDWNLGAMVESRWESSRKEPAWNYGRTFDFGRHKLQPLRQVTIVNSGGTSGYGMDRGNFYDENLQFKSIRYDW</sequence>
<gene>
    <name evidence="1" type="ORF">BD410DRAFT_783816</name>
</gene>
<dbReference type="AlphaFoldDB" id="A0A4Y7QG91"/>
<proteinExistence type="predicted"/>
<keyword evidence="2" id="KW-1185">Reference proteome</keyword>
<dbReference type="STRING" id="50990.A0A4Y7QG91"/>
<dbReference type="VEuPathDB" id="FungiDB:BD410DRAFT_783816"/>